<dbReference type="KEGG" id="rpf:Rpic12D_4955"/>
<geneLocation type="plasmid" evidence="3">
    <name>pRp12D01</name>
</geneLocation>
<dbReference type="EMBL" id="CP001644">
    <property type="protein sequence ID" value="ACS64047.1"/>
    <property type="molecule type" value="Genomic_DNA"/>
</dbReference>
<dbReference type="KEGG" id="rpf:Rpic12D_2776"/>
<dbReference type="GO" id="GO:0015074">
    <property type="term" value="P:DNA integration"/>
    <property type="evidence" value="ECO:0007669"/>
    <property type="project" value="InterPro"/>
</dbReference>
<protein>
    <recommendedName>
        <fullName evidence="4">Integrase</fullName>
    </recommendedName>
</protein>
<sequence length="605" mass="67326">MHEPDWISTGGGYPSGLPRLAFPLEGAMPDLYVPQSTILQTANGVQTHAYLWCYLEREVYGKRYRFNPASLSTQRVKDMPKAIERLSKRFCFDNARPRSVSDELANGMSRFLNWTDRPIHHRRFESILSDPDLALEALKKHHSYLRQRMQANQTENRISVSAASMMDVDAIKMMAVIHDREYGNEIEAIKYIHGDGVRTPKTEDVAAFMACVQGVFDSVARIVLDTQDYNGNSSLGDLRWQSEGRELAVPIAEGIHIERAMELGCMAYAALCVGDSGANLAPIQSYEEPEDLREQLDNPEKLNLRHKVIKFRAGGKEAPVHLTSTTVTRMRSYLRLREALRLRLGSPEIGPMFIQCIYPSSPQARPLGIISLPPNFTSALRSRFSAVGIKLPQVTMQQLRAHKAGKVAKEHNPKVAADMMGHSVSTAIRRYSKITDVEARSEMAPFLASLTSVVLTRSEADATSSKPVTPFTAIPAGGCEDHGHPEALGENPLVEPDCKKTEGCFFCNKFHVHADEEDCLKLMSCRSVLERLAPRLGDSGVAELVYTVVSERIGALLDEIRRINPEAHERARAAVLKEGKLSRYWASKLQQLHLLGLLAQSSALA</sequence>
<dbReference type="SUPFAM" id="SSF56349">
    <property type="entry name" value="DNA breaking-rejoining enzymes"/>
    <property type="match status" value="1"/>
</dbReference>
<reference evidence="3" key="2">
    <citation type="submission" date="2009-06" db="EMBL/GenBank/DDBJ databases">
        <title>Complete sequence plasmid 1 of Ralstonia pickettii 12D.</title>
        <authorList>
            <consortium name="US DOE Joint Genome Institute"/>
            <person name="Lucas S."/>
            <person name="Copeland A."/>
            <person name="Lapidus A."/>
            <person name="Glavina del Rio T."/>
            <person name="Dalin E."/>
            <person name="Tice H."/>
            <person name="Bruce D."/>
            <person name="Goodwin L."/>
            <person name="Pitluck S."/>
            <person name="Sims D."/>
            <person name="Meincke L."/>
            <person name="Brettin T."/>
            <person name="Detter J.C."/>
            <person name="Han C."/>
            <person name="Larimer F."/>
            <person name="Land M."/>
            <person name="Hauser L."/>
            <person name="Kyrpides N."/>
            <person name="Ovchinnikova G."/>
            <person name="Marsh T."/>
            <person name="Richardson P."/>
        </authorList>
    </citation>
    <scope>NUCLEOTIDE SEQUENCE [LARGE SCALE GENOMIC DNA]</scope>
    <source>
        <plasmid evidence="3">12D</plasmid>
        <plasmid evidence="3">pRp12D01</plasmid>
    </source>
</reference>
<dbReference type="HOGENOM" id="CLU_018245_0_0_4"/>
<keyword evidence="3" id="KW-0614">Plasmid</keyword>
<gene>
    <name evidence="2" type="ordered locus">Rpic12D_2776</name>
    <name evidence="3" type="ordered locus">Rpic12D_4955</name>
</gene>
<evidence type="ECO:0000313" key="2">
    <source>
        <dbReference type="EMBL" id="ACS64047.1"/>
    </source>
</evidence>
<evidence type="ECO:0000256" key="1">
    <source>
        <dbReference type="ARBA" id="ARBA00023172"/>
    </source>
</evidence>
<dbReference type="InterPro" id="IPR013762">
    <property type="entry name" value="Integrase-like_cat_sf"/>
</dbReference>
<dbReference type="GO" id="GO:0003677">
    <property type="term" value="F:DNA binding"/>
    <property type="evidence" value="ECO:0007669"/>
    <property type="project" value="InterPro"/>
</dbReference>
<organism evidence="2">
    <name type="scientific">Ralstonia pickettii (strain 12D)</name>
    <dbReference type="NCBI Taxonomy" id="428406"/>
    <lineage>
        <taxon>Bacteria</taxon>
        <taxon>Pseudomonadati</taxon>
        <taxon>Pseudomonadota</taxon>
        <taxon>Betaproteobacteria</taxon>
        <taxon>Burkholderiales</taxon>
        <taxon>Burkholderiaceae</taxon>
        <taxon>Ralstonia</taxon>
    </lineage>
</organism>
<accession>C6BEN5</accession>
<dbReference type="STRING" id="428406.Rpic12D_2776"/>
<dbReference type="GO" id="GO:0006310">
    <property type="term" value="P:DNA recombination"/>
    <property type="evidence" value="ECO:0007669"/>
    <property type="project" value="UniProtKB-KW"/>
</dbReference>
<dbReference type="Gene3D" id="1.10.443.10">
    <property type="entry name" value="Intergrase catalytic core"/>
    <property type="match status" value="1"/>
</dbReference>
<dbReference type="InterPro" id="IPR011010">
    <property type="entry name" value="DNA_brk_join_enz"/>
</dbReference>
<dbReference type="EMBL" id="CP001646">
    <property type="protein sequence ID" value="ACS66189.1"/>
    <property type="molecule type" value="Genomic_DNA"/>
</dbReference>
<evidence type="ECO:0008006" key="4">
    <source>
        <dbReference type="Google" id="ProtNLM"/>
    </source>
</evidence>
<reference evidence="2" key="1">
    <citation type="submission" date="2009-06" db="EMBL/GenBank/DDBJ databases">
        <title>Complete sequence chromosome 1 of Ralstonia pickettii 12D.</title>
        <authorList>
            <consortium name="US DOE Joint Genome Institute"/>
            <person name="Lucas S."/>
            <person name="Copeland A."/>
            <person name="Lapidus A."/>
            <person name="Glavina del Rio T."/>
            <person name="Dalin E."/>
            <person name="Tice H."/>
            <person name="Bruce D."/>
            <person name="Goodwin L."/>
            <person name="Pitluck S."/>
            <person name="Sims D."/>
            <person name="Meincke L."/>
            <person name="Brettin T."/>
            <person name="Detter J.C."/>
            <person name="Han C."/>
            <person name="Larimer F."/>
            <person name="Land M."/>
            <person name="Hauser L."/>
            <person name="Kyrpides N."/>
            <person name="Ovchinnikova G."/>
            <person name="Marsh T."/>
            <person name="Richardson P."/>
        </authorList>
    </citation>
    <scope>NUCLEOTIDE SEQUENCE [LARGE SCALE GENOMIC DNA]</scope>
    <source>
        <strain evidence="2">12D</strain>
    </source>
</reference>
<keyword evidence="1" id="KW-0233">DNA recombination</keyword>
<proteinExistence type="predicted"/>
<dbReference type="AlphaFoldDB" id="C6BEN5"/>
<evidence type="ECO:0000313" key="3">
    <source>
        <dbReference type="EMBL" id="ACS66189.1"/>
    </source>
</evidence>
<name>C6BEN5_RALP1</name>